<dbReference type="PANTHER" id="PTHR21625">
    <property type="entry name" value="NYD-SP28 PROTEIN"/>
    <property type="match status" value="1"/>
</dbReference>
<feature type="domain" description="Dynein regulatory complex protein 1 C-terminal" evidence="6">
    <location>
        <begin position="681"/>
        <end position="737"/>
    </location>
</feature>
<evidence type="ECO:0000313" key="7">
    <source>
        <dbReference type="EMBL" id="EDW27582.1"/>
    </source>
</evidence>
<dbReference type="InterPro" id="IPR039750">
    <property type="entry name" value="DRC1/DRC2"/>
</dbReference>
<feature type="coiled-coil region" evidence="3">
    <location>
        <begin position="178"/>
        <end position="209"/>
    </location>
</feature>
<organism evidence="8">
    <name type="scientific">Drosophila persimilis</name>
    <name type="common">Fruit fly</name>
    <dbReference type="NCBI Taxonomy" id="7234"/>
    <lineage>
        <taxon>Eukaryota</taxon>
        <taxon>Metazoa</taxon>
        <taxon>Ecdysozoa</taxon>
        <taxon>Arthropoda</taxon>
        <taxon>Hexapoda</taxon>
        <taxon>Insecta</taxon>
        <taxon>Pterygota</taxon>
        <taxon>Neoptera</taxon>
        <taxon>Endopterygota</taxon>
        <taxon>Diptera</taxon>
        <taxon>Brachycera</taxon>
        <taxon>Muscomorpha</taxon>
        <taxon>Ephydroidea</taxon>
        <taxon>Drosophilidae</taxon>
        <taxon>Drosophila</taxon>
        <taxon>Sophophora</taxon>
    </lineage>
</organism>
<name>B4GXV5_DROPE</name>
<dbReference type="GO" id="GO:0005858">
    <property type="term" value="C:axonemal dynein complex"/>
    <property type="evidence" value="ECO:0007669"/>
    <property type="project" value="InterPro"/>
</dbReference>
<feature type="compositionally biased region" description="Acidic residues" evidence="4">
    <location>
        <begin position="1"/>
        <end position="11"/>
    </location>
</feature>
<dbReference type="GO" id="GO:0060285">
    <property type="term" value="P:cilium-dependent cell motility"/>
    <property type="evidence" value="ECO:0007669"/>
    <property type="project" value="TreeGrafter"/>
</dbReference>
<accession>B4GXV5</accession>
<dbReference type="GO" id="GO:0003352">
    <property type="term" value="P:regulation of cilium movement"/>
    <property type="evidence" value="ECO:0007669"/>
    <property type="project" value="TreeGrafter"/>
</dbReference>
<comment type="similarity">
    <text evidence="1">Belongs to the DRC1 family.</text>
</comment>
<keyword evidence="2 3" id="KW-0175">Coiled coil</keyword>
<feature type="domain" description="Dynein regulatory complex protein 1/2 N-terminal" evidence="5">
    <location>
        <begin position="120"/>
        <end position="221"/>
    </location>
</feature>
<keyword evidence="8" id="KW-1185">Reference proteome</keyword>
<dbReference type="STRING" id="7234.B4GXV5"/>
<dbReference type="InterPro" id="IPR039505">
    <property type="entry name" value="DRC1/2_N"/>
</dbReference>
<dbReference type="HOGENOM" id="CLU_012489_0_1_1"/>
<gene>
    <name evidence="7" type="primary">Dper\GL20357</name>
    <name evidence="7" type="ORF">Dper_GL20357</name>
</gene>
<feature type="region of interest" description="Disordered" evidence="4">
    <location>
        <begin position="1"/>
        <end position="25"/>
    </location>
</feature>
<dbReference type="OMA" id="LDFMMAR"/>
<proteinExistence type="inferred from homology"/>
<dbReference type="eggNOG" id="ENOG502QQ2B">
    <property type="taxonomic scope" value="Eukaryota"/>
</dbReference>
<evidence type="ECO:0000256" key="4">
    <source>
        <dbReference type="SAM" id="MobiDB-lite"/>
    </source>
</evidence>
<evidence type="ECO:0000256" key="2">
    <source>
        <dbReference type="ARBA" id="ARBA00023054"/>
    </source>
</evidence>
<protein>
    <submittedName>
        <fullName evidence="7">GL20357</fullName>
    </submittedName>
</protein>
<reference evidence="7 8" key="1">
    <citation type="journal article" date="2007" name="Nature">
        <title>Evolution of genes and genomes on the Drosophila phylogeny.</title>
        <authorList>
            <consortium name="Drosophila 12 Genomes Consortium"/>
            <person name="Clark A.G."/>
            <person name="Eisen M.B."/>
            <person name="Smith D.R."/>
            <person name="Bergman C.M."/>
            <person name="Oliver B."/>
            <person name="Markow T.A."/>
            <person name="Kaufman T.C."/>
            <person name="Kellis M."/>
            <person name="Gelbart W."/>
            <person name="Iyer V.N."/>
            <person name="Pollard D.A."/>
            <person name="Sackton T.B."/>
            <person name="Larracuente A.M."/>
            <person name="Singh N.D."/>
            <person name="Abad J.P."/>
            <person name="Abt D.N."/>
            <person name="Adryan B."/>
            <person name="Aguade M."/>
            <person name="Akashi H."/>
            <person name="Anderson W.W."/>
            <person name="Aquadro C.F."/>
            <person name="Ardell D.H."/>
            <person name="Arguello R."/>
            <person name="Artieri C.G."/>
            <person name="Barbash D.A."/>
            <person name="Barker D."/>
            <person name="Barsanti P."/>
            <person name="Batterham P."/>
            <person name="Batzoglou S."/>
            <person name="Begun D."/>
            <person name="Bhutkar A."/>
            <person name="Blanco E."/>
            <person name="Bosak S.A."/>
            <person name="Bradley R.K."/>
            <person name="Brand A.D."/>
            <person name="Brent M.R."/>
            <person name="Brooks A.N."/>
            <person name="Brown R.H."/>
            <person name="Butlin R.K."/>
            <person name="Caggese C."/>
            <person name="Calvi B.R."/>
            <person name="Bernardo de Carvalho A."/>
            <person name="Caspi A."/>
            <person name="Castrezana S."/>
            <person name="Celniker S.E."/>
            <person name="Chang J.L."/>
            <person name="Chapple C."/>
            <person name="Chatterji S."/>
            <person name="Chinwalla A."/>
            <person name="Civetta A."/>
            <person name="Clifton S.W."/>
            <person name="Comeron J.M."/>
            <person name="Costello J.C."/>
            <person name="Coyne J.A."/>
            <person name="Daub J."/>
            <person name="David R.G."/>
            <person name="Delcher A.L."/>
            <person name="Delehaunty K."/>
            <person name="Do C.B."/>
            <person name="Ebling H."/>
            <person name="Edwards K."/>
            <person name="Eickbush T."/>
            <person name="Evans J.D."/>
            <person name="Filipski A."/>
            <person name="Findeiss S."/>
            <person name="Freyhult E."/>
            <person name="Fulton L."/>
            <person name="Fulton R."/>
            <person name="Garcia A.C."/>
            <person name="Gardiner A."/>
            <person name="Garfield D.A."/>
            <person name="Garvin B.E."/>
            <person name="Gibson G."/>
            <person name="Gilbert D."/>
            <person name="Gnerre S."/>
            <person name="Godfrey J."/>
            <person name="Good R."/>
            <person name="Gotea V."/>
            <person name="Gravely B."/>
            <person name="Greenberg A.J."/>
            <person name="Griffiths-Jones S."/>
            <person name="Gross S."/>
            <person name="Guigo R."/>
            <person name="Gustafson E.A."/>
            <person name="Haerty W."/>
            <person name="Hahn M.W."/>
            <person name="Halligan D.L."/>
            <person name="Halpern A.L."/>
            <person name="Halter G.M."/>
            <person name="Han M.V."/>
            <person name="Heger A."/>
            <person name="Hillier L."/>
            <person name="Hinrichs A.S."/>
            <person name="Holmes I."/>
            <person name="Hoskins R.A."/>
            <person name="Hubisz M.J."/>
            <person name="Hultmark D."/>
            <person name="Huntley M.A."/>
            <person name="Jaffe D.B."/>
            <person name="Jagadeeshan S."/>
            <person name="Jeck W.R."/>
            <person name="Johnson J."/>
            <person name="Jones C.D."/>
            <person name="Jordan W.C."/>
            <person name="Karpen G.H."/>
            <person name="Kataoka E."/>
            <person name="Keightley P.D."/>
            <person name="Kheradpour P."/>
            <person name="Kirkness E.F."/>
            <person name="Koerich L.B."/>
            <person name="Kristiansen K."/>
            <person name="Kudrna D."/>
            <person name="Kulathinal R.J."/>
            <person name="Kumar S."/>
            <person name="Kwok R."/>
            <person name="Lander E."/>
            <person name="Langley C.H."/>
            <person name="Lapoint R."/>
            <person name="Lazzaro B.P."/>
            <person name="Lee S.J."/>
            <person name="Levesque L."/>
            <person name="Li R."/>
            <person name="Lin C.F."/>
            <person name="Lin M.F."/>
            <person name="Lindblad-Toh K."/>
            <person name="Llopart A."/>
            <person name="Long M."/>
            <person name="Low L."/>
            <person name="Lozovsky E."/>
            <person name="Lu J."/>
            <person name="Luo M."/>
            <person name="Machado C.A."/>
            <person name="Makalowski W."/>
            <person name="Marzo M."/>
            <person name="Matsuda M."/>
            <person name="Matzkin L."/>
            <person name="McAllister B."/>
            <person name="McBride C.S."/>
            <person name="McKernan B."/>
            <person name="McKernan K."/>
            <person name="Mendez-Lago M."/>
            <person name="Minx P."/>
            <person name="Mollenhauer M.U."/>
            <person name="Montooth K."/>
            <person name="Mount S.M."/>
            <person name="Mu X."/>
            <person name="Myers E."/>
            <person name="Negre B."/>
            <person name="Newfeld S."/>
            <person name="Nielsen R."/>
            <person name="Noor M.A."/>
            <person name="O'Grady P."/>
            <person name="Pachter L."/>
            <person name="Papaceit M."/>
            <person name="Parisi M.J."/>
            <person name="Parisi M."/>
            <person name="Parts L."/>
            <person name="Pedersen J.S."/>
            <person name="Pesole G."/>
            <person name="Phillippy A.M."/>
            <person name="Ponting C.P."/>
            <person name="Pop M."/>
            <person name="Porcelli D."/>
            <person name="Powell J.R."/>
            <person name="Prohaska S."/>
            <person name="Pruitt K."/>
            <person name="Puig M."/>
            <person name="Quesneville H."/>
            <person name="Ram K.R."/>
            <person name="Rand D."/>
            <person name="Rasmussen M.D."/>
            <person name="Reed L.K."/>
            <person name="Reenan R."/>
            <person name="Reily A."/>
            <person name="Remington K.A."/>
            <person name="Rieger T.T."/>
            <person name="Ritchie M.G."/>
            <person name="Robin C."/>
            <person name="Rogers Y.H."/>
            <person name="Rohde C."/>
            <person name="Rozas J."/>
            <person name="Rubenfield M.J."/>
            <person name="Ruiz A."/>
            <person name="Russo S."/>
            <person name="Salzberg S.L."/>
            <person name="Sanchez-Gracia A."/>
            <person name="Saranga D.J."/>
            <person name="Sato H."/>
            <person name="Schaeffer S.W."/>
            <person name="Schatz M.C."/>
            <person name="Schlenke T."/>
            <person name="Schwartz R."/>
            <person name="Segarra C."/>
            <person name="Singh R.S."/>
            <person name="Sirot L."/>
            <person name="Sirota M."/>
            <person name="Sisneros N.B."/>
            <person name="Smith C.D."/>
            <person name="Smith T.F."/>
            <person name="Spieth J."/>
            <person name="Stage D.E."/>
            <person name="Stark A."/>
            <person name="Stephan W."/>
            <person name="Strausberg R.L."/>
            <person name="Strempel S."/>
            <person name="Sturgill D."/>
            <person name="Sutton G."/>
            <person name="Sutton G.G."/>
            <person name="Tao W."/>
            <person name="Teichmann S."/>
            <person name="Tobari Y.N."/>
            <person name="Tomimura Y."/>
            <person name="Tsolas J.M."/>
            <person name="Valente V.L."/>
            <person name="Venter E."/>
            <person name="Venter J.C."/>
            <person name="Vicario S."/>
            <person name="Vieira F.G."/>
            <person name="Vilella A.J."/>
            <person name="Villasante A."/>
            <person name="Walenz B."/>
            <person name="Wang J."/>
            <person name="Wasserman M."/>
            <person name="Watts T."/>
            <person name="Wilson D."/>
            <person name="Wilson R.K."/>
            <person name="Wing R.A."/>
            <person name="Wolfner M.F."/>
            <person name="Wong A."/>
            <person name="Wong G.K."/>
            <person name="Wu C.I."/>
            <person name="Wu G."/>
            <person name="Yamamoto D."/>
            <person name="Yang H.P."/>
            <person name="Yang S.P."/>
            <person name="Yorke J.A."/>
            <person name="Yoshida K."/>
            <person name="Zdobnov E."/>
            <person name="Zhang P."/>
            <person name="Zhang Y."/>
            <person name="Zimin A.V."/>
            <person name="Baldwin J."/>
            <person name="Abdouelleil A."/>
            <person name="Abdulkadir J."/>
            <person name="Abebe A."/>
            <person name="Abera B."/>
            <person name="Abreu J."/>
            <person name="Acer S.C."/>
            <person name="Aftuck L."/>
            <person name="Alexander A."/>
            <person name="An P."/>
            <person name="Anderson E."/>
            <person name="Anderson S."/>
            <person name="Arachi H."/>
            <person name="Azer M."/>
            <person name="Bachantsang P."/>
            <person name="Barry A."/>
            <person name="Bayul T."/>
            <person name="Berlin A."/>
            <person name="Bessette D."/>
            <person name="Bloom T."/>
            <person name="Blye J."/>
            <person name="Boguslavskiy L."/>
            <person name="Bonnet C."/>
            <person name="Boukhgalter B."/>
            <person name="Bourzgui I."/>
            <person name="Brown A."/>
            <person name="Cahill P."/>
            <person name="Channer S."/>
            <person name="Cheshatsang Y."/>
            <person name="Chuda L."/>
            <person name="Citroen M."/>
            <person name="Collymore A."/>
            <person name="Cooke P."/>
            <person name="Costello M."/>
            <person name="D'Aco K."/>
            <person name="Daza R."/>
            <person name="De Haan G."/>
            <person name="DeGray S."/>
            <person name="DeMaso C."/>
            <person name="Dhargay N."/>
            <person name="Dooley K."/>
            <person name="Dooley E."/>
            <person name="Doricent M."/>
            <person name="Dorje P."/>
            <person name="Dorjee K."/>
            <person name="Dupes A."/>
            <person name="Elong R."/>
            <person name="Falk J."/>
            <person name="Farina A."/>
            <person name="Faro S."/>
            <person name="Ferguson D."/>
            <person name="Fisher S."/>
            <person name="Foley C.D."/>
            <person name="Franke A."/>
            <person name="Friedrich D."/>
            <person name="Gadbois L."/>
            <person name="Gearin G."/>
            <person name="Gearin C.R."/>
            <person name="Giannoukos G."/>
            <person name="Goode T."/>
            <person name="Graham J."/>
            <person name="Grandbois E."/>
            <person name="Grewal S."/>
            <person name="Gyaltsen K."/>
            <person name="Hafez N."/>
            <person name="Hagos B."/>
            <person name="Hall J."/>
            <person name="Henson C."/>
            <person name="Hollinger A."/>
            <person name="Honan T."/>
            <person name="Huard M.D."/>
            <person name="Hughes L."/>
            <person name="Hurhula B."/>
            <person name="Husby M.E."/>
            <person name="Kamat A."/>
            <person name="Kanga B."/>
            <person name="Kashin S."/>
            <person name="Khazanovich D."/>
            <person name="Kisner P."/>
            <person name="Lance K."/>
            <person name="Lara M."/>
            <person name="Lee W."/>
            <person name="Lennon N."/>
            <person name="Letendre F."/>
            <person name="LeVine R."/>
            <person name="Lipovsky A."/>
            <person name="Liu X."/>
            <person name="Liu J."/>
            <person name="Liu S."/>
            <person name="Lokyitsang T."/>
            <person name="Lokyitsang Y."/>
            <person name="Lubonja R."/>
            <person name="Lui A."/>
            <person name="MacDonald P."/>
            <person name="Magnisalis V."/>
            <person name="Maru K."/>
            <person name="Matthews C."/>
            <person name="McCusker W."/>
            <person name="McDonough S."/>
            <person name="Mehta T."/>
            <person name="Meldrim J."/>
            <person name="Meneus L."/>
            <person name="Mihai O."/>
            <person name="Mihalev A."/>
            <person name="Mihova T."/>
            <person name="Mittelman R."/>
            <person name="Mlenga V."/>
            <person name="Montmayeur A."/>
            <person name="Mulrain L."/>
            <person name="Navidi A."/>
            <person name="Naylor J."/>
            <person name="Negash T."/>
            <person name="Nguyen T."/>
            <person name="Nguyen N."/>
            <person name="Nicol R."/>
            <person name="Norbu C."/>
            <person name="Norbu N."/>
            <person name="Novod N."/>
            <person name="O'Neill B."/>
            <person name="Osman S."/>
            <person name="Markiewicz E."/>
            <person name="Oyono O.L."/>
            <person name="Patti C."/>
            <person name="Phunkhang P."/>
            <person name="Pierre F."/>
            <person name="Priest M."/>
            <person name="Raghuraman S."/>
            <person name="Rege F."/>
            <person name="Reyes R."/>
            <person name="Rise C."/>
            <person name="Rogov P."/>
            <person name="Ross K."/>
            <person name="Ryan E."/>
            <person name="Settipalli S."/>
            <person name="Shea T."/>
            <person name="Sherpa N."/>
            <person name="Shi L."/>
            <person name="Shih D."/>
            <person name="Sparrow T."/>
            <person name="Spaulding J."/>
            <person name="Stalker J."/>
            <person name="Stange-Thomann N."/>
            <person name="Stavropoulos S."/>
            <person name="Stone C."/>
            <person name="Strader C."/>
            <person name="Tesfaye S."/>
            <person name="Thomson T."/>
            <person name="Thoulutsang Y."/>
            <person name="Thoulutsang D."/>
            <person name="Topham K."/>
            <person name="Topping I."/>
            <person name="Tsamla T."/>
            <person name="Vassiliev H."/>
            <person name="Vo A."/>
            <person name="Wangchuk T."/>
            <person name="Wangdi T."/>
            <person name="Weiand M."/>
            <person name="Wilkinson J."/>
            <person name="Wilson A."/>
            <person name="Yadav S."/>
            <person name="Young G."/>
            <person name="Yu Q."/>
            <person name="Zembek L."/>
            <person name="Zhong D."/>
            <person name="Zimmer A."/>
            <person name="Zwirko Z."/>
            <person name="Jaffe D.B."/>
            <person name="Alvarez P."/>
            <person name="Brockman W."/>
            <person name="Butler J."/>
            <person name="Chin C."/>
            <person name="Gnerre S."/>
            <person name="Grabherr M."/>
            <person name="Kleber M."/>
            <person name="Mauceli E."/>
            <person name="MacCallum I."/>
        </authorList>
    </citation>
    <scope>NUCLEOTIDE SEQUENCE [LARGE SCALE GENOMIC DNA]</scope>
    <source>
        <strain evidence="8">MSH-3 / Tucson 14011-0111.49</strain>
    </source>
</reference>
<evidence type="ECO:0000256" key="3">
    <source>
        <dbReference type="SAM" id="Coils"/>
    </source>
</evidence>
<dbReference type="PANTHER" id="PTHR21625:SF1">
    <property type="entry name" value="DYNEIN REGULATORY COMPLEX PROTEIN 1"/>
    <property type="match status" value="1"/>
</dbReference>
<evidence type="ECO:0000259" key="5">
    <source>
        <dbReference type="Pfam" id="PF14772"/>
    </source>
</evidence>
<dbReference type="Pfam" id="PF14772">
    <property type="entry name" value="NYD-SP28"/>
    <property type="match status" value="1"/>
</dbReference>
<dbReference type="OrthoDB" id="10260459at2759"/>
<dbReference type="Pfam" id="PF14775">
    <property type="entry name" value="NYD-SP28_assoc"/>
    <property type="match status" value="1"/>
</dbReference>
<dbReference type="PhylomeDB" id="B4GXV5"/>
<evidence type="ECO:0000256" key="1">
    <source>
        <dbReference type="ARBA" id="ARBA00009688"/>
    </source>
</evidence>
<evidence type="ECO:0000259" key="6">
    <source>
        <dbReference type="Pfam" id="PF14775"/>
    </source>
</evidence>
<dbReference type="AlphaFoldDB" id="B4GXV5"/>
<dbReference type="EMBL" id="CH479196">
    <property type="protein sequence ID" value="EDW27582.1"/>
    <property type="molecule type" value="Genomic_DNA"/>
</dbReference>
<dbReference type="GO" id="GO:0070286">
    <property type="term" value="P:axonemal dynein complex assembly"/>
    <property type="evidence" value="ECO:0007669"/>
    <property type="project" value="InterPro"/>
</dbReference>
<evidence type="ECO:0000313" key="8">
    <source>
        <dbReference type="Proteomes" id="UP000008744"/>
    </source>
</evidence>
<feature type="coiled-coil region" evidence="3">
    <location>
        <begin position="302"/>
        <end position="329"/>
    </location>
</feature>
<dbReference type="Proteomes" id="UP000008744">
    <property type="component" value="Unassembled WGS sequence"/>
</dbReference>
<dbReference type="InterPro" id="IPR029440">
    <property type="entry name" value="DRC1_C"/>
</dbReference>
<sequence>MDDDDEVEINPDTDLLSEPSIGEEEEVETDAEALDSWESFHEHIDALIVNEHCDEPIRNLDERRRTVLNRVRHQFQTAPKGTAERCATEKPLIDQQLELSSQRLDELVRFGDELVSNVRVANERRELNRRMFESQQQSMTQMQLQRESIETMAKFEDIKARWTELEEINEPMMLWDQIEEQKKRIAEIMQRKDEMIDACQKEVDRINAKYDFDRERQSQDLCCLVERVDHQVEVLKEAYKQHLQMLRHTIEEERQLFAVSAVEKWRTFFDALNKNFDEKANLVRSRQQFYANQTQHINESQEELTKSTRIRLEKECERLELELRRTRDNVLMNSEKLDYNYQVLQKRNEENVIINNQQKRRVARLHESIGRIRRALKNLQLSGKRNIERLSQDIYKLHANIHEMETKAHQARLNNKEKFNRIWEINFKELNQLVDRVYHIDRIIHEQQLGPSLGAAHSSDTQHIPVGARRHNKRRLPKNRVLPQDGAKFKPDIKELPIESLRLMRNLVRKLSDRGGFLIEQRLIKILEPYSEEDKCLVRLDNIFAALRIQRLSDVQELTQVFLPYTYCPNCQPGGLSPRKCAEVFMKHQTSSRLDPDVQAQMDDQELHREQEHHIDTFMVKGYEAAKACKNHYLVMEPALCLHAMNLYTTKMHKQMYHNMPGRQSIAVNLIPFSDKDIRNFWRQFAGCFPPAKCKLWKTLEHGLNHYVEVLKMRVQYDAEVVFLRRQNDELRHLLQKFKV</sequence>